<keyword evidence="3 7" id="KW-0812">Transmembrane</keyword>
<feature type="transmembrane region" description="Helical" evidence="7">
    <location>
        <begin position="98"/>
        <end position="118"/>
    </location>
</feature>
<comment type="similarity">
    <text evidence="2">Belongs to the CCC1 family.</text>
</comment>
<keyword evidence="5 7" id="KW-0472">Membrane</keyword>
<dbReference type="AlphaFoldDB" id="A0AAD5S895"/>
<dbReference type="GO" id="GO:0012505">
    <property type="term" value="C:endomembrane system"/>
    <property type="evidence" value="ECO:0007669"/>
    <property type="project" value="UniProtKB-SubCell"/>
</dbReference>
<evidence type="ECO:0000256" key="3">
    <source>
        <dbReference type="ARBA" id="ARBA00022692"/>
    </source>
</evidence>
<comment type="subcellular location">
    <subcellularLocation>
        <location evidence="1">Endomembrane system</location>
        <topology evidence="1">Multi-pass membrane protein</topology>
    </subcellularLocation>
</comment>
<feature type="transmembrane region" description="Helical" evidence="7">
    <location>
        <begin position="272"/>
        <end position="291"/>
    </location>
</feature>
<feature type="compositionally biased region" description="Low complexity" evidence="6">
    <location>
        <begin position="19"/>
        <end position="28"/>
    </location>
</feature>
<keyword evidence="4 7" id="KW-1133">Transmembrane helix</keyword>
<comment type="caution">
    <text evidence="8">The sequence shown here is derived from an EMBL/GenBank/DDBJ whole genome shotgun (WGS) entry which is preliminary data.</text>
</comment>
<evidence type="ECO:0000256" key="1">
    <source>
        <dbReference type="ARBA" id="ARBA00004127"/>
    </source>
</evidence>
<reference evidence="8" key="1">
    <citation type="submission" date="2020-05" db="EMBL/GenBank/DDBJ databases">
        <title>Phylogenomic resolution of chytrid fungi.</title>
        <authorList>
            <person name="Stajich J.E."/>
            <person name="Amses K."/>
            <person name="Simmons R."/>
            <person name="Seto K."/>
            <person name="Myers J."/>
            <person name="Bonds A."/>
            <person name="Quandt C.A."/>
            <person name="Barry K."/>
            <person name="Liu P."/>
            <person name="Grigoriev I."/>
            <person name="Longcore J.E."/>
            <person name="James T.Y."/>
        </authorList>
    </citation>
    <scope>NUCLEOTIDE SEQUENCE</scope>
    <source>
        <strain evidence="8">JEL0318</strain>
    </source>
</reference>
<dbReference type="PANTHER" id="PTHR31851">
    <property type="entry name" value="FE(2+)/MN(2+) TRANSPORTER PCL1"/>
    <property type="match status" value="1"/>
</dbReference>
<dbReference type="InterPro" id="IPR008217">
    <property type="entry name" value="Ccc1_fam"/>
</dbReference>
<dbReference type="GO" id="GO:0030026">
    <property type="term" value="P:intracellular manganese ion homeostasis"/>
    <property type="evidence" value="ECO:0007669"/>
    <property type="project" value="InterPro"/>
</dbReference>
<evidence type="ECO:0000256" key="4">
    <source>
        <dbReference type="ARBA" id="ARBA00022989"/>
    </source>
</evidence>
<accession>A0AAD5S895</accession>
<dbReference type="Pfam" id="PF01988">
    <property type="entry name" value="VIT1"/>
    <property type="match status" value="1"/>
</dbReference>
<feature type="transmembrane region" description="Helical" evidence="7">
    <location>
        <begin position="210"/>
        <end position="233"/>
    </location>
</feature>
<sequence>MPRQTDDSDPRQPLIPNVSSSSYSRPESGYSTIVDVASDDSDNTISAVDNHDDFHHGIGHRHYSDRTPWLRAAVLGANDGLVSVAALMLGVGGGNADLQTMILSGVAALVAGALSMACGEYVSVASQKDTEEADTAREKQEFLKGPAAQAREMAELAHIYESRGLSKSTAMLVAKELHDRCAGNIDEIVKVHMRDELNVDLDELANPVQAAVTSAITFSVGAMFPLLAGAFISDWQKRIYSVLIISTIGLILNGAMGAHLGGAALWKGAVRVLIGGWIAMGATFGVGYWMGGTV</sequence>
<gene>
    <name evidence="8" type="ORF">HK097_000230</name>
</gene>
<dbReference type="CDD" id="cd02432">
    <property type="entry name" value="Nodulin-21_like_1"/>
    <property type="match status" value="1"/>
</dbReference>
<evidence type="ECO:0000256" key="2">
    <source>
        <dbReference type="ARBA" id="ARBA00007049"/>
    </source>
</evidence>
<keyword evidence="9" id="KW-1185">Reference proteome</keyword>
<evidence type="ECO:0000313" key="9">
    <source>
        <dbReference type="Proteomes" id="UP001212841"/>
    </source>
</evidence>
<feature type="transmembrane region" description="Helical" evidence="7">
    <location>
        <begin position="69"/>
        <end position="92"/>
    </location>
</feature>
<organism evidence="8 9">
    <name type="scientific">Rhizophlyctis rosea</name>
    <dbReference type="NCBI Taxonomy" id="64517"/>
    <lineage>
        <taxon>Eukaryota</taxon>
        <taxon>Fungi</taxon>
        <taxon>Fungi incertae sedis</taxon>
        <taxon>Chytridiomycota</taxon>
        <taxon>Chytridiomycota incertae sedis</taxon>
        <taxon>Chytridiomycetes</taxon>
        <taxon>Rhizophlyctidales</taxon>
        <taxon>Rhizophlyctidaceae</taxon>
        <taxon>Rhizophlyctis</taxon>
    </lineage>
</organism>
<evidence type="ECO:0000313" key="8">
    <source>
        <dbReference type="EMBL" id="KAJ3047109.1"/>
    </source>
</evidence>
<evidence type="ECO:0000256" key="6">
    <source>
        <dbReference type="SAM" id="MobiDB-lite"/>
    </source>
</evidence>
<name>A0AAD5S895_9FUNG</name>
<evidence type="ECO:0000256" key="5">
    <source>
        <dbReference type="ARBA" id="ARBA00023136"/>
    </source>
</evidence>
<dbReference type="GO" id="GO:0005384">
    <property type="term" value="F:manganese ion transmembrane transporter activity"/>
    <property type="evidence" value="ECO:0007669"/>
    <property type="project" value="InterPro"/>
</dbReference>
<feature type="region of interest" description="Disordered" evidence="6">
    <location>
        <begin position="1"/>
        <end position="28"/>
    </location>
</feature>
<feature type="transmembrane region" description="Helical" evidence="7">
    <location>
        <begin position="239"/>
        <end position="260"/>
    </location>
</feature>
<protein>
    <submittedName>
        <fullName evidence="8">Uncharacterized protein</fullName>
    </submittedName>
</protein>
<evidence type="ECO:0000256" key="7">
    <source>
        <dbReference type="SAM" id="Phobius"/>
    </source>
</evidence>
<feature type="compositionally biased region" description="Basic and acidic residues" evidence="6">
    <location>
        <begin position="1"/>
        <end position="10"/>
    </location>
</feature>
<dbReference type="Proteomes" id="UP001212841">
    <property type="component" value="Unassembled WGS sequence"/>
</dbReference>
<proteinExistence type="inferred from homology"/>
<dbReference type="EMBL" id="JADGJD010001026">
    <property type="protein sequence ID" value="KAJ3047109.1"/>
    <property type="molecule type" value="Genomic_DNA"/>
</dbReference>